<reference evidence="1 2" key="1">
    <citation type="submission" date="2017-10" db="EMBL/GenBank/DDBJ databases">
        <title>Biodiversity and function of Thalassospira species in the particle-attached aromatic-hydrocarbon-degrading consortia from the surface seawater of the China South Sea.</title>
        <authorList>
            <person name="Dong C."/>
            <person name="Liu R."/>
            <person name="Shao Z."/>
        </authorList>
    </citation>
    <scope>NUCLEOTIDE SEQUENCE [LARGE SCALE GENOMIC DNA]</scope>
    <source>
        <strain evidence="1 2">CSC3H3</strain>
    </source>
</reference>
<protein>
    <submittedName>
        <fullName evidence="1">Uncharacterized protein</fullName>
    </submittedName>
</protein>
<dbReference type="InterPro" id="IPR045441">
    <property type="entry name" value="DUF6506"/>
</dbReference>
<sequence>MVLRKYAFLIKAGGYPPAGLRTTLPGDGFNSTIFASGDIDALVAEAMAMVAEGMQLIELCGGFNDEDYARISDAIGGAIPLGRVGFDEKNTALLM</sequence>
<evidence type="ECO:0000313" key="1">
    <source>
        <dbReference type="EMBL" id="AUG54070.1"/>
    </source>
</evidence>
<gene>
    <name evidence="1" type="ORF">CSC3H3_16060</name>
</gene>
<dbReference type="Pfam" id="PF20116">
    <property type="entry name" value="DUF6506"/>
    <property type="match status" value="1"/>
</dbReference>
<dbReference type="Proteomes" id="UP000233458">
    <property type="component" value="Chromosome"/>
</dbReference>
<evidence type="ECO:0000313" key="2">
    <source>
        <dbReference type="Proteomes" id="UP000233458"/>
    </source>
</evidence>
<dbReference type="EMBL" id="CP024199">
    <property type="protein sequence ID" value="AUG54070.1"/>
    <property type="molecule type" value="Genomic_DNA"/>
</dbReference>
<accession>A0ABM6QBV8</accession>
<keyword evidence="2" id="KW-1185">Reference proteome</keyword>
<organism evidence="1 2">
    <name type="scientific">Thalassospira marina</name>
    <dbReference type="NCBI Taxonomy" id="2048283"/>
    <lineage>
        <taxon>Bacteria</taxon>
        <taxon>Pseudomonadati</taxon>
        <taxon>Pseudomonadota</taxon>
        <taxon>Alphaproteobacteria</taxon>
        <taxon>Rhodospirillales</taxon>
        <taxon>Thalassospiraceae</taxon>
        <taxon>Thalassospira</taxon>
    </lineage>
</organism>
<name>A0ABM6QBV8_9PROT</name>
<proteinExistence type="predicted"/>
<dbReference type="RefSeq" id="WP_101285493.1">
    <property type="nucleotide sequence ID" value="NZ_CP024199.1"/>
</dbReference>